<comment type="caution">
    <text evidence="2">The sequence shown here is derived from an EMBL/GenBank/DDBJ whole genome shotgun (WGS) entry which is preliminary data.</text>
</comment>
<sequence>MVNKVIIILKTIISMIFLQTLFFKFSAAPESVYIFSLIGMEPYGRIGSGVAEFLVVLLLVWPQTTVIGAFASLFIISVALYFHITILGIVVLDDYGLLFFLALVVFISSILILYFKKDEVVTSVNRIWKRNGKR</sequence>
<keyword evidence="1" id="KW-0472">Membrane</keyword>
<feature type="transmembrane region" description="Helical" evidence="1">
    <location>
        <begin position="7"/>
        <end position="23"/>
    </location>
</feature>
<keyword evidence="1" id="KW-0812">Transmembrane</keyword>
<proteinExistence type="predicted"/>
<organism evidence="2 3">
    <name type="scientific">Leptospira vanthielii</name>
    <dbReference type="NCBI Taxonomy" id="293085"/>
    <lineage>
        <taxon>Bacteria</taxon>
        <taxon>Pseudomonadati</taxon>
        <taxon>Spirochaetota</taxon>
        <taxon>Spirochaetia</taxon>
        <taxon>Leptospirales</taxon>
        <taxon>Leptospiraceae</taxon>
        <taxon>Leptospira</taxon>
    </lineage>
</organism>
<evidence type="ECO:0000313" key="2">
    <source>
        <dbReference type="EMBL" id="TGM58238.1"/>
    </source>
</evidence>
<keyword evidence="1" id="KW-1133">Transmembrane helix</keyword>
<evidence type="ECO:0000313" key="3">
    <source>
        <dbReference type="Proteomes" id="UP000298112"/>
    </source>
</evidence>
<dbReference type="EMBL" id="RQHF01000015">
    <property type="protein sequence ID" value="TGM58238.1"/>
    <property type="molecule type" value="Genomic_DNA"/>
</dbReference>
<dbReference type="Proteomes" id="UP000298112">
    <property type="component" value="Unassembled WGS sequence"/>
</dbReference>
<feature type="transmembrane region" description="Helical" evidence="1">
    <location>
        <begin position="43"/>
        <end position="61"/>
    </location>
</feature>
<name>A0ABY2NQ54_9LEPT</name>
<keyword evidence="3" id="KW-1185">Reference proteome</keyword>
<reference evidence="3" key="1">
    <citation type="journal article" date="2019" name="PLoS Negl. Trop. Dis.">
        <title>Revisiting the worldwide diversity of Leptospira species in the environment.</title>
        <authorList>
            <person name="Vincent A.T."/>
            <person name="Schiettekatte O."/>
            <person name="Bourhy P."/>
            <person name="Veyrier F.J."/>
            <person name="Picardeau M."/>
        </authorList>
    </citation>
    <scope>NUCLEOTIDE SEQUENCE [LARGE SCALE GENOMIC DNA]</scope>
    <source>
        <strain evidence="3">201601955</strain>
    </source>
</reference>
<gene>
    <name evidence="2" type="ORF">EHQ95_08180</name>
</gene>
<evidence type="ECO:0000256" key="1">
    <source>
        <dbReference type="SAM" id="Phobius"/>
    </source>
</evidence>
<protein>
    <submittedName>
        <fullName evidence="2">DoxX family protein</fullName>
    </submittedName>
</protein>
<feature type="transmembrane region" description="Helical" evidence="1">
    <location>
        <begin position="68"/>
        <end position="91"/>
    </location>
</feature>
<feature type="transmembrane region" description="Helical" evidence="1">
    <location>
        <begin position="97"/>
        <end position="115"/>
    </location>
</feature>
<accession>A0ABY2NQ54</accession>